<dbReference type="Proteomes" id="UP000693972">
    <property type="component" value="Unassembled WGS sequence"/>
</dbReference>
<reference evidence="1 2" key="1">
    <citation type="submission" date="2021-07" db="EMBL/GenBank/DDBJ databases">
        <title>Karlodiniumbacter phycospheric gen. nov., sp. nov., a phycosphere bacterium isolated from karlodinium veneficum.</title>
        <authorList>
            <person name="Peng Y."/>
            <person name="Jiang L."/>
            <person name="Lee J."/>
        </authorList>
    </citation>
    <scope>NUCLEOTIDE SEQUENCE [LARGE SCALE GENOMIC DNA]</scope>
    <source>
        <strain evidence="1 2">N5</strain>
    </source>
</reference>
<organism evidence="1 2">
    <name type="scientific">Gymnodinialimonas phycosphaerae</name>
    <dbReference type="NCBI Taxonomy" id="2841589"/>
    <lineage>
        <taxon>Bacteria</taxon>
        <taxon>Pseudomonadati</taxon>
        <taxon>Pseudomonadota</taxon>
        <taxon>Alphaproteobacteria</taxon>
        <taxon>Rhodobacterales</taxon>
        <taxon>Paracoccaceae</taxon>
        <taxon>Gymnodinialimonas</taxon>
    </lineage>
</organism>
<dbReference type="InterPro" id="IPR032710">
    <property type="entry name" value="NTF2-like_dom_sf"/>
</dbReference>
<evidence type="ECO:0000313" key="2">
    <source>
        <dbReference type="Proteomes" id="UP000693972"/>
    </source>
</evidence>
<proteinExistence type="predicted"/>
<evidence type="ECO:0000313" key="1">
    <source>
        <dbReference type="EMBL" id="MBY4893546.1"/>
    </source>
</evidence>
<dbReference type="Pfam" id="PF07366">
    <property type="entry name" value="SnoaL"/>
    <property type="match status" value="1"/>
</dbReference>
<keyword evidence="2" id="KW-1185">Reference proteome</keyword>
<gene>
    <name evidence="1" type="ORF">KUL25_12315</name>
</gene>
<name>A0ABS7MTV8_9RHOB</name>
<dbReference type="SUPFAM" id="SSF54427">
    <property type="entry name" value="NTF2-like"/>
    <property type="match status" value="2"/>
</dbReference>
<protein>
    <submittedName>
        <fullName evidence="1">Ester cyclase</fullName>
    </submittedName>
</protein>
<dbReference type="EMBL" id="JAIMBW010000001">
    <property type="protein sequence ID" value="MBY4893546.1"/>
    <property type="molecule type" value="Genomic_DNA"/>
</dbReference>
<dbReference type="PANTHER" id="PTHR38436">
    <property type="entry name" value="POLYKETIDE CYCLASE SNOAL-LIKE DOMAIN"/>
    <property type="match status" value="1"/>
</dbReference>
<dbReference type="PANTHER" id="PTHR38436:SF1">
    <property type="entry name" value="ESTER CYCLASE"/>
    <property type="match status" value="1"/>
</dbReference>
<sequence length="367" mass="40486">MPKAPSMTDSVALPFSLPNRPKVTQIRKRDAAELKAPGRERTQPMDGFEPHFTDIVDYIVRITEEIWVDRAVGRIYDTYDHACTIYSHYGVVRSVEEVIASTVTTLNGFPDGEPHHVNVAWSGDSAVGFYTSHLGFSRSTNLGRSAYGPATGAKVGLHFAADCVSKDNLIHTEWLVRDNGALVRQLGFDPDNVARDIAERGNTRNRFVNSPETRLVGQTPRAPLDIDAGTPEGYVRTLFHDIWNLRRLDRMADHYDADMILHAGGGREAQGLRNASALYLSVMAAIPDGVMRVQNVCWSEETDGPILAVRWLLEGSSARGGVLGDAVPVGRPVAMMGVSHLRFEGGRIVEEWMIFDEIGVMAQAWSD</sequence>
<accession>A0ABS7MTV8</accession>
<dbReference type="InterPro" id="IPR009959">
    <property type="entry name" value="Cyclase_SnoaL-like"/>
</dbReference>
<dbReference type="Gene3D" id="3.10.450.50">
    <property type="match status" value="2"/>
</dbReference>
<dbReference type="RefSeq" id="WP_257893220.1">
    <property type="nucleotide sequence ID" value="NZ_JAIMBW010000001.1"/>
</dbReference>
<comment type="caution">
    <text evidence="1">The sequence shown here is derived from an EMBL/GenBank/DDBJ whole genome shotgun (WGS) entry which is preliminary data.</text>
</comment>